<feature type="region of interest" description="Disordered" evidence="1">
    <location>
        <begin position="100"/>
        <end position="267"/>
    </location>
</feature>
<evidence type="ECO:0000256" key="1">
    <source>
        <dbReference type="SAM" id="MobiDB-lite"/>
    </source>
</evidence>
<feature type="compositionally biased region" description="Polar residues" evidence="1">
    <location>
        <begin position="188"/>
        <end position="209"/>
    </location>
</feature>
<organism evidence="3">
    <name type="scientific">Caldilineaceae bacterium SB0675_bin_29</name>
    <dbReference type="NCBI Taxonomy" id="2605266"/>
    <lineage>
        <taxon>Bacteria</taxon>
        <taxon>Bacillati</taxon>
        <taxon>Chloroflexota</taxon>
        <taxon>Caldilineae</taxon>
        <taxon>Caldilineales</taxon>
        <taxon>Caldilineaceae</taxon>
    </lineage>
</organism>
<proteinExistence type="predicted"/>
<feature type="region of interest" description="Disordered" evidence="1">
    <location>
        <begin position="303"/>
        <end position="333"/>
    </location>
</feature>
<feature type="transmembrane region" description="Helical" evidence="2">
    <location>
        <begin position="12"/>
        <end position="30"/>
    </location>
</feature>
<comment type="caution">
    <text evidence="3">The sequence shown here is derived from an EMBL/GenBank/DDBJ whole genome shotgun (WGS) entry which is preliminary data.</text>
</comment>
<dbReference type="AlphaFoldDB" id="A0A6B1FWZ6"/>
<feature type="region of interest" description="Disordered" evidence="1">
    <location>
        <begin position="278"/>
        <end position="297"/>
    </location>
</feature>
<keyword evidence="2" id="KW-0472">Membrane</keyword>
<keyword evidence="2" id="KW-0812">Transmembrane</keyword>
<reference evidence="3" key="1">
    <citation type="submission" date="2019-09" db="EMBL/GenBank/DDBJ databases">
        <title>Characterisation of the sponge microbiome using genome-centric metagenomics.</title>
        <authorList>
            <person name="Engelberts J.P."/>
            <person name="Robbins S.J."/>
            <person name="De Goeij J.M."/>
            <person name="Aranda M."/>
            <person name="Bell S.C."/>
            <person name="Webster N.S."/>
        </authorList>
    </citation>
    <scope>NUCLEOTIDE SEQUENCE</scope>
    <source>
        <strain evidence="3">SB0675_bin_29</strain>
    </source>
</reference>
<feature type="compositionally biased region" description="Basic and acidic residues" evidence="1">
    <location>
        <begin position="210"/>
        <end position="221"/>
    </location>
</feature>
<evidence type="ECO:0000256" key="2">
    <source>
        <dbReference type="SAM" id="Phobius"/>
    </source>
</evidence>
<gene>
    <name evidence="3" type="ORF">F4148_07830</name>
</gene>
<protein>
    <submittedName>
        <fullName evidence="3">Uncharacterized protein</fullName>
    </submittedName>
</protein>
<keyword evidence="2" id="KW-1133">Transmembrane helix</keyword>
<accession>A0A6B1FWZ6</accession>
<feature type="transmembrane region" description="Helical" evidence="2">
    <location>
        <begin position="75"/>
        <end position="96"/>
    </location>
</feature>
<evidence type="ECO:0000313" key="3">
    <source>
        <dbReference type="EMBL" id="MYH61663.1"/>
    </source>
</evidence>
<sequence>MIDRHRSLIHTAVAGLVGLTLGLFIGWWVWPVQWIEAPGMSPATSAPAQSAERPAVEDEEPESNYSDFLNWVSQGLLYVAAALLLVGGVVIGYQLLRQSQGKDPTGQPFPLPFDRKRSNQATAERESRAKAPPLAGSRARQRQPSLNWLRRESESESDSASEEPVFREQPVSAPRPDEWSAGSPIAGGNSSLQGVQESETDPISSQQDDMLSHEEMTEHFPHSSIAPTEQAVEDELGPDGSDSFDTPETAATAIEGGEDEQDDGRFAEGFHGGLVRLESAVDEEGDGGGGARPAGALVSDYGSELSEEFQASEDPEPWEESWRRPPTGPDSFEDLEEAEENAGAEMVGQAPAGATAGRPFEWREQSTEASPILGLEAETGGTAFRQSEAGPVDRSSRLLVGQFEANYAFGIQSYDESFTINAEDGELLGACGVGINESVDRDAANSDQVRLLDVWLYDRSAVRSVSQPLIAPGFSVAGLEDYAEGSGSDSSSPLEVAPGLRCTLRSDSIVVECSIKSATFLEGELVPMPFRSVSVSLAVYVST</sequence>
<dbReference type="EMBL" id="VYDA01000294">
    <property type="protein sequence ID" value="MYH61663.1"/>
    <property type="molecule type" value="Genomic_DNA"/>
</dbReference>
<feature type="compositionally biased region" description="Acidic residues" evidence="1">
    <location>
        <begin position="305"/>
        <end position="319"/>
    </location>
</feature>
<name>A0A6B1FWZ6_9CHLR</name>
<feature type="compositionally biased region" description="Basic and acidic residues" evidence="1">
    <location>
        <begin position="113"/>
        <end position="129"/>
    </location>
</feature>